<protein>
    <submittedName>
        <fullName evidence="3">Hypp5527 protein</fullName>
    </submittedName>
</protein>
<feature type="transmembrane region" description="Helical" evidence="2">
    <location>
        <begin position="52"/>
        <end position="72"/>
    </location>
</feature>
<feature type="compositionally biased region" description="Low complexity" evidence="1">
    <location>
        <begin position="34"/>
        <end position="46"/>
    </location>
</feature>
<reference evidence="3" key="1">
    <citation type="submission" date="2022-01" db="EMBL/GenBank/DDBJ databases">
        <authorList>
            <person name="Braso-Vives M."/>
        </authorList>
    </citation>
    <scope>NUCLEOTIDE SEQUENCE</scope>
</reference>
<keyword evidence="2" id="KW-1133">Transmembrane helix</keyword>
<keyword evidence="2" id="KW-0472">Membrane</keyword>
<evidence type="ECO:0000313" key="3">
    <source>
        <dbReference type="EMBL" id="CAH1238133.1"/>
    </source>
</evidence>
<dbReference type="EMBL" id="OV696695">
    <property type="protein sequence ID" value="CAH1238133.1"/>
    <property type="molecule type" value="Genomic_DNA"/>
</dbReference>
<evidence type="ECO:0000256" key="1">
    <source>
        <dbReference type="SAM" id="MobiDB-lite"/>
    </source>
</evidence>
<evidence type="ECO:0000256" key="2">
    <source>
        <dbReference type="SAM" id="Phobius"/>
    </source>
</evidence>
<feature type="region of interest" description="Disordered" evidence="1">
    <location>
        <begin position="23"/>
        <end position="46"/>
    </location>
</feature>
<sequence>MHRGLPASDTAGAVLGVNSSSVCGDGKRNGSCATTSPLTSNTSTPDSPGADIRGIFLTACGVVVLLVLLVAAKHFCGKRALMGRTFWFYGVPQPKPSLYGPRFQRPPPQIYRLHKLPKTKHLNSKPRGHSLRRPRPYWKPQTLHVSHLQSLDARLRALSRGSKRSFAGPTRLGLQRYLPGMTTLNQQVFSHSFLGKTSQAQSVSTIHPQAPESIEPPSTLPSIHFSDSDDTDTVSVDFWPPPPDEMDWPEDIEALEDHKESNWSPRRYQDSHSLEWSAISLAEFLKTGETIETSRSFITRL</sequence>
<keyword evidence="2" id="KW-0812">Transmembrane</keyword>
<organism evidence="3 4">
    <name type="scientific">Branchiostoma lanceolatum</name>
    <name type="common">Common lancelet</name>
    <name type="synonym">Amphioxus lanceolatum</name>
    <dbReference type="NCBI Taxonomy" id="7740"/>
    <lineage>
        <taxon>Eukaryota</taxon>
        <taxon>Metazoa</taxon>
        <taxon>Chordata</taxon>
        <taxon>Cephalochordata</taxon>
        <taxon>Leptocardii</taxon>
        <taxon>Amphioxiformes</taxon>
        <taxon>Branchiostomatidae</taxon>
        <taxon>Branchiostoma</taxon>
    </lineage>
</organism>
<keyword evidence="4" id="KW-1185">Reference proteome</keyword>
<name>A0A8J9VEZ3_BRALA</name>
<evidence type="ECO:0000313" key="4">
    <source>
        <dbReference type="Proteomes" id="UP000838412"/>
    </source>
</evidence>
<dbReference type="AlphaFoldDB" id="A0A8J9VEZ3"/>
<accession>A0A8J9VEZ3</accession>
<dbReference type="Proteomes" id="UP000838412">
    <property type="component" value="Chromosome 10"/>
</dbReference>
<dbReference type="OrthoDB" id="10415695at2759"/>
<proteinExistence type="predicted"/>
<gene>
    <name evidence="3" type="primary">Hypp5527</name>
    <name evidence="3" type="ORF">BLAG_LOCUS2858</name>
</gene>